<reference evidence="2 3" key="1">
    <citation type="submission" date="2021-05" db="EMBL/GenBank/DDBJ databases">
        <title>Comparative genomic studies on the polysaccharide-degrading batcterial strains of the Flammeovirga genus.</title>
        <authorList>
            <person name="Zewei F."/>
            <person name="Zheng Z."/>
            <person name="Yu L."/>
            <person name="Ruyue G."/>
            <person name="Yanhong M."/>
            <person name="Yuanyuan C."/>
            <person name="Jingyan G."/>
            <person name="Wenjun H."/>
        </authorList>
    </citation>
    <scope>NUCLEOTIDE SEQUENCE [LARGE SCALE GENOMIC DNA]</scope>
    <source>
        <strain evidence="2 3">YS10</strain>
    </source>
</reference>
<evidence type="ECO:0000256" key="1">
    <source>
        <dbReference type="SAM" id="Coils"/>
    </source>
</evidence>
<evidence type="ECO:0000313" key="2">
    <source>
        <dbReference type="EMBL" id="QWG08355.1"/>
    </source>
</evidence>
<evidence type="ECO:0000313" key="3">
    <source>
        <dbReference type="Proteomes" id="UP000682802"/>
    </source>
</evidence>
<dbReference type="EMBL" id="CP076128">
    <property type="protein sequence ID" value="QWG08355.1"/>
    <property type="molecule type" value="Genomic_DNA"/>
</dbReference>
<accession>A0ABX8GXP0</accession>
<keyword evidence="1" id="KW-0175">Coiled coil</keyword>
<gene>
    <name evidence="2" type="ORF">KM029_05315</name>
</gene>
<keyword evidence="3" id="KW-1185">Reference proteome</keyword>
<name>A0ABX8GXP0_9BACT</name>
<feature type="coiled-coil region" evidence="1">
    <location>
        <begin position="118"/>
        <end position="167"/>
    </location>
</feature>
<proteinExistence type="predicted"/>
<sequence length="181" mass="20661">MKSLIEISKQAQKNILLYQQQIDEIKAVTKEKKHELQAEISLKVNDSILIKEIETLDKLSKVEKEYKEIIDKITTINTSLLDYSDEANDKVLNSLKSTSQEAISKSDILDDEIKKELIEKTLNKMNNLQDKLEVLIQNGKNKLGDINKKSKNKLDETSNNVENLISKTGDLTENLANKVIY</sequence>
<protein>
    <submittedName>
        <fullName evidence="2">Uncharacterized protein</fullName>
    </submittedName>
</protein>
<organism evidence="2 3">
    <name type="scientific">Flammeovirga kamogawensis</name>
    <dbReference type="NCBI Taxonomy" id="373891"/>
    <lineage>
        <taxon>Bacteria</taxon>
        <taxon>Pseudomonadati</taxon>
        <taxon>Bacteroidota</taxon>
        <taxon>Cytophagia</taxon>
        <taxon>Cytophagales</taxon>
        <taxon>Flammeovirgaceae</taxon>
        <taxon>Flammeovirga</taxon>
    </lineage>
</organism>
<dbReference type="Proteomes" id="UP000682802">
    <property type="component" value="Chromosome 1"/>
</dbReference>
<dbReference type="RefSeq" id="WP_144072276.1">
    <property type="nucleotide sequence ID" value="NZ_CP076128.1"/>
</dbReference>